<reference evidence="1" key="1">
    <citation type="submission" date="2018-02" db="EMBL/GenBank/DDBJ databases">
        <title>Rhizophora mucronata_Transcriptome.</title>
        <authorList>
            <person name="Meera S.P."/>
            <person name="Sreeshan A."/>
            <person name="Augustine A."/>
        </authorList>
    </citation>
    <scope>NUCLEOTIDE SEQUENCE</scope>
    <source>
        <tissue evidence="1">Leaf</tissue>
    </source>
</reference>
<sequence length="39" mass="4615">MTTFWQKPKALVILKHIQTNRALCTVYQALVFLILKYGY</sequence>
<protein>
    <submittedName>
        <fullName evidence="1">Uncharacterized protein</fullName>
    </submittedName>
</protein>
<accession>A0A2P2PUZ2</accession>
<organism evidence="1">
    <name type="scientific">Rhizophora mucronata</name>
    <name type="common">Asiatic mangrove</name>
    <dbReference type="NCBI Taxonomy" id="61149"/>
    <lineage>
        <taxon>Eukaryota</taxon>
        <taxon>Viridiplantae</taxon>
        <taxon>Streptophyta</taxon>
        <taxon>Embryophyta</taxon>
        <taxon>Tracheophyta</taxon>
        <taxon>Spermatophyta</taxon>
        <taxon>Magnoliopsida</taxon>
        <taxon>eudicotyledons</taxon>
        <taxon>Gunneridae</taxon>
        <taxon>Pentapetalae</taxon>
        <taxon>rosids</taxon>
        <taxon>fabids</taxon>
        <taxon>Malpighiales</taxon>
        <taxon>Rhizophoraceae</taxon>
        <taxon>Rhizophora</taxon>
    </lineage>
</organism>
<dbReference type="AlphaFoldDB" id="A0A2P2PUZ2"/>
<proteinExistence type="predicted"/>
<evidence type="ECO:0000313" key="1">
    <source>
        <dbReference type="EMBL" id="MBX58551.1"/>
    </source>
</evidence>
<dbReference type="EMBL" id="GGEC01078067">
    <property type="protein sequence ID" value="MBX58551.1"/>
    <property type="molecule type" value="Transcribed_RNA"/>
</dbReference>
<name>A0A2P2PUZ2_RHIMU</name>